<proteinExistence type="inferred from homology"/>
<dbReference type="InterPro" id="IPR052337">
    <property type="entry name" value="SAT4-like"/>
</dbReference>
<evidence type="ECO:0000256" key="2">
    <source>
        <dbReference type="ARBA" id="ARBA00022692"/>
    </source>
</evidence>
<name>A0AAD9SAH9_PHOAM</name>
<comment type="caution">
    <text evidence="8">The sequence shown here is derived from an EMBL/GenBank/DDBJ whole genome shotgun (WGS) entry which is preliminary data.</text>
</comment>
<dbReference type="InterPro" id="IPR049326">
    <property type="entry name" value="Rhodopsin_dom_fungi"/>
</dbReference>
<feature type="transmembrane region" description="Helical" evidence="6">
    <location>
        <begin position="152"/>
        <end position="173"/>
    </location>
</feature>
<evidence type="ECO:0000313" key="9">
    <source>
        <dbReference type="Proteomes" id="UP001265746"/>
    </source>
</evidence>
<dbReference type="PANTHER" id="PTHR33048:SF47">
    <property type="entry name" value="INTEGRAL MEMBRANE PROTEIN-RELATED"/>
    <property type="match status" value="1"/>
</dbReference>
<dbReference type="Pfam" id="PF20684">
    <property type="entry name" value="Fung_rhodopsin"/>
    <property type="match status" value="1"/>
</dbReference>
<dbReference type="GO" id="GO:0016020">
    <property type="term" value="C:membrane"/>
    <property type="evidence" value="ECO:0007669"/>
    <property type="project" value="UniProtKB-SubCell"/>
</dbReference>
<keyword evidence="3 6" id="KW-1133">Transmembrane helix</keyword>
<organism evidence="8 9">
    <name type="scientific">Phomopsis amygdali</name>
    <name type="common">Fusicoccum amygdali</name>
    <dbReference type="NCBI Taxonomy" id="1214568"/>
    <lineage>
        <taxon>Eukaryota</taxon>
        <taxon>Fungi</taxon>
        <taxon>Dikarya</taxon>
        <taxon>Ascomycota</taxon>
        <taxon>Pezizomycotina</taxon>
        <taxon>Sordariomycetes</taxon>
        <taxon>Sordariomycetidae</taxon>
        <taxon>Diaporthales</taxon>
        <taxon>Diaporthaceae</taxon>
        <taxon>Diaporthe</taxon>
    </lineage>
</organism>
<feature type="transmembrane region" description="Helical" evidence="6">
    <location>
        <begin position="38"/>
        <end position="58"/>
    </location>
</feature>
<dbReference type="AlphaFoldDB" id="A0AAD9SAH9"/>
<feature type="transmembrane region" description="Helical" evidence="6">
    <location>
        <begin position="193"/>
        <end position="217"/>
    </location>
</feature>
<dbReference type="PANTHER" id="PTHR33048">
    <property type="entry name" value="PTH11-LIKE INTEGRAL MEMBRANE PROTEIN (AFU_ORTHOLOGUE AFUA_5G11245)"/>
    <property type="match status" value="1"/>
</dbReference>
<comment type="subcellular location">
    <subcellularLocation>
        <location evidence="1">Membrane</location>
        <topology evidence="1">Multi-pass membrane protein</topology>
    </subcellularLocation>
</comment>
<evidence type="ECO:0000256" key="1">
    <source>
        <dbReference type="ARBA" id="ARBA00004141"/>
    </source>
</evidence>
<evidence type="ECO:0000256" key="3">
    <source>
        <dbReference type="ARBA" id="ARBA00022989"/>
    </source>
</evidence>
<dbReference type="EMBL" id="JAUJFL010000004">
    <property type="protein sequence ID" value="KAK2604064.1"/>
    <property type="molecule type" value="Genomic_DNA"/>
</dbReference>
<keyword evidence="4 6" id="KW-0472">Membrane</keyword>
<comment type="similarity">
    <text evidence="5">Belongs to the SAT4 family.</text>
</comment>
<accession>A0AAD9SAH9</accession>
<sequence length="447" mass="48689">MTSTTKKPDLPAASGLTGLTTDLPEPGDFPELDAQTQVPVIIAISVVLVLFSATLVLLRLHTRYRVIKAAGLDDISIGVAQILSIGLSIITILQAVYGLGRHTWMVSLSDRTKQLELLLANEVMFNVAKTVAKVSLLLQYRRIFRGTRTAAVCRWLMIFVPIWCIVTIFLVSFACTPMAQLNTNLTNICLPSLTVWLLTSSVSLVTDFAVVIAPIPATWALQLDKKQRTVLVVLFGVGFCTGVVAFARIFTLKTTLLNVDTSWNEAPITYLGVIEVNVAIACACVITLRPLLATWFPRVFKSSYGNMDRYCAPENNAAYFGTKKSSRDTGSHIAPSVEIYGLADLEVAQVVGITSSQEELTSPAYFEPAHFANHRATSQVSANNAVARAPSRVITGGPSPAGKVQNPHDIMVTTETTVEVETVDNGRKLRRDHQSWLTESSHGGDER</sequence>
<feature type="transmembrane region" description="Helical" evidence="6">
    <location>
        <begin position="229"/>
        <end position="250"/>
    </location>
</feature>
<keyword evidence="9" id="KW-1185">Reference proteome</keyword>
<reference evidence="8" key="1">
    <citation type="submission" date="2023-06" db="EMBL/GenBank/DDBJ databases">
        <authorList>
            <person name="Noh H."/>
        </authorList>
    </citation>
    <scope>NUCLEOTIDE SEQUENCE</scope>
    <source>
        <strain evidence="8">DUCC20226</strain>
    </source>
</reference>
<evidence type="ECO:0000256" key="5">
    <source>
        <dbReference type="ARBA" id="ARBA00038359"/>
    </source>
</evidence>
<feature type="transmembrane region" description="Helical" evidence="6">
    <location>
        <begin position="117"/>
        <end position="140"/>
    </location>
</feature>
<dbReference type="Proteomes" id="UP001265746">
    <property type="component" value="Unassembled WGS sequence"/>
</dbReference>
<feature type="domain" description="Rhodopsin" evidence="7">
    <location>
        <begin position="58"/>
        <end position="293"/>
    </location>
</feature>
<evidence type="ECO:0000256" key="6">
    <source>
        <dbReference type="SAM" id="Phobius"/>
    </source>
</evidence>
<keyword evidence="2 6" id="KW-0812">Transmembrane</keyword>
<feature type="transmembrane region" description="Helical" evidence="6">
    <location>
        <begin position="270"/>
        <end position="292"/>
    </location>
</feature>
<evidence type="ECO:0000256" key="4">
    <source>
        <dbReference type="ARBA" id="ARBA00023136"/>
    </source>
</evidence>
<evidence type="ECO:0000313" key="8">
    <source>
        <dbReference type="EMBL" id="KAK2604064.1"/>
    </source>
</evidence>
<evidence type="ECO:0000259" key="7">
    <source>
        <dbReference type="Pfam" id="PF20684"/>
    </source>
</evidence>
<protein>
    <recommendedName>
        <fullName evidence="7">Rhodopsin domain-containing protein</fullName>
    </recommendedName>
</protein>
<feature type="transmembrane region" description="Helical" evidence="6">
    <location>
        <begin position="79"/>
        <end position="97"/>
    </location>
</feature>
<gene>
    <name evidence="8" type="ORF">N8I77_007023</name>
</gene>